<dbReference type="Proteomes" id="UP000018144">
    <property type="component" value="Unassembled WGS sequence"/>
</dbReference>
<sequence length="121" mass="13613">MAAAIEVGIRCDGGTFSIIRVLIHAHIFRSDICIKKKALECGMFCHDTCPDIHWRDTTGECDHIGEEYTALGRFQGETSDCTTGTISEGQYFPTFSYIAFRNEVRVIPAFIAQCLFFRSFS</sequence>
<keyword evidence="2" id="KW-1185">Reference proteome</keyword>
<organism evidence="1 2">
    <name type="scientific">Pyronema omphalodes (strain CBS 100304)</name>
    <name type="common">Pyronema confluens</name>
    <dbReference type="NCBI Taxonomy" id="1076935"/>
    <lineage>
        <taxon>Eukaryota</taxon>
        <taxon>Fungi</taxon>
        <taxon>Dikarya</taxon>
        <taxon>Ascomycota</taxon>
        <taxon>Pezizomycotina</taxon>
        <taxon>Pezizomycetes</taxon>
        <taxon>Pezizales</taxon>
        <taxon>Pyronemataceae</taxon>
        <taxon>Pyronema</taxon>
    </lineage>
</organism>
<name>U4LRC6_PYROM</name>
<dbReference type="EMBL" id="HF936554">
    <property type="protein sequence ID" value="CCX34510.1"/>
    <property type="molecule type" value="Genomic_DNA"/>
</dbReference>
<proteinExistence type="predicted"/>
<gene>
    <name evidence="1" type="ORF">PCON_03874</name>
</gene>
<accession>U4LRC6</accession>
<reference evidence="1 2" key="1">
    <citation type="journal article" date="2013" name="PLoS Genet.">
        <title>The genome and development-dependent transcriptomes of Pyronema confluens: a window into fungal evolution.</title>
        <authorList>
            <person name="Traeger S."/>
            <person name="Altegoer F."/>
            <person name="Freitag M."/>
            <person name="Gabaldon T."/>
            <person name="Kempken F."/>
            <person name="Kumar A."/>
            <person name="Marcet-Houben M."/>
            <person name="Poggeler S."/>
            <person name="Stajich J.E."/>
            <person name="Nowrousian M."/>
        </authorList>
    </citation>
    <scope>NUCLEOTIDE SEQUENCE [LARGE SCALE GENOMIC DNA]</scope>
    <source>
        <strain evidence="2">CBS 100304</strain>
        <tissue evidence="1">Vegetative mycelium</tissue>
    </source>
</reference>
<evidence type="ECO:0000313" key="2">
    <source>
        <dbReference type="Proteomes" id="UP000018144"/>
    </source>
</evidence>
<dbReference type="AlphaFoldDB" id="U4LRC6"/>
<protein>
    <submittedName>
        <fullName evidence="1">Uncharacterized protein</fullName>
    </submittedName>
</protein>
<evidence type="ECO:0000313" key="1">
    <source>
        <dbReference type="EMBL" id="CCX34510.1"/>
    </source>
</evidence>